<dbReference type="PANTHER" id="PTHR33375:SF8">
    <property type="entry name" value="NUCLEOID OCCLUSION PROTEIN"/>
    <property type="match status" value="1"/>
</dbReference>
<dbReference type="Proteomes" id="UP001234495">
    <property type="component" value="Unassembled WGS sequence"/>
</dbReference>
<evidence type="ECO:0000256" key="6">
    <source>
        <dbReference type="ARBA" id="ARBA00023306"/>
    </source>
</evidence>
<dbReference type="InterPro" id="IPR003115">
    <property type="entry name" value="ParB_N"/>
</dbReference>
<dbReference type="NCBIfam" id="TIGR04285">
    <property type="entry name" value="nucleoid_noc"/>
    <property type="match status" value="1"/>
</dbReference>
<evidence type="ECO:0000256" key="1">
    <source>
        <dbReference type="ARBA" id="ARBA00006295"/>
    </source>
</evidence>
<keyword evidence="10" id="KW-1185">Reference proteome</keyword>
<comment type="function">
    <text evidence="7">Effects nucleoid occlusion by binding relatively nonspecifically to DNA and preventing the assembly of the division machinery in the vicinity of the nucleoid, especially under conditions that disturb the cell cycle. It helps to coordinate cell division and chromosome segregation by preventing the formation of the Z ring through the nucleoid, which would cause chromosome breakage.</text>
</comment>
<evidence type="ECO:0000256" key="7">
    <source>
        <dbReference type="HAMAP-Rule" id="MF_02015"/>
    </source>
</evidence>
<dbReference type="HAMAP" id="MF_02015">
    <property type="entry name" value="ParB_Noc"/>
    <property type="match status" value="1"/>
</dbReference>
<dbReference type="Gene3D" id="1.10.10.2830">
    <property type="match status" value="1"/>
</dbReference>
<evidence type="ECO:0000313" key="10">
    <source>
        <dbReference type="Proteomes" id="UP001234495"/>
    </source>
</evidence>
<dbReference type="PROSITE" id="PS50943">
    <property type="entry name" value="HTH_CROC1"/>
    <property type="match status" value="1"/>
</dbReference>
<proteinExistence type="inferred from homology"/>
<keyword evidence="6 7" id="KW-0131">Cell cycle</keyword>
<keyword evidence="3 7" id="KW-0132">Cell division</keyword>
<dbReference type="InterPro" id="IPR050336">
    <property type="entry name" value="Chromosome_partition/occlusion"/>
</dbReference>
<dbReference type="CDD" id="cd16393">
    <property type="entry name" value="SPO0J_N"/>
    <property type="match status" value="1"/>
</dbReference>
<sequence>MKHPFSRFFSLGEKEAEPVVVSEVETEIDTEIVEEEQYKEEVKHIDIKDIVPNRFQPRTVFSNEKIEELALTIRTHGIIQPIVVRLIDDKYEIIAGERRFRAVQTLGWDQIPAIIKDFNDTETASVALIENIQREELSSIEEAYAYAKLLELHNLTQEALAQRLGKGQSTIANKLRLLKLPQEVQEALLKKVISERHARALIPLKDVNMQITLLEEIIERQLNVKQTEERVVRLLEKNIVKPKPKRKAFSRDTRIAMNTIRQSLSMVADSGVKLNTEEEEFEEYIQLTIKIPK</sequence>
<name>A0ABT9ZPL7_9BACI</name>
<evidence type="ECO:0000256" key="5">
    <source>
        <dbReference type="ARBA" id="ARBA00023210"/>
    </source>
</evidence>
<dbReference type="SUPFAM" id="SSF110849">
    <property type="entry name" value="ParB/Sulfiredoxin"/>
    <property type="match status" value="1"/>
</dbReference>
<evidence type="ECO:0000313" key="9">
    <source>
        <dbReference type="EMBL" id="MDQ0233180.1"/>
    </source>
</evidence>
<comment type="caution">
    <text evidence="9">The sequence shown here is derived from an EMBL/GenBank/DDBJ whole genome shotgun (WGS) entry which is preliminary data.</text>
</comment>
<dbReference type="InterPro" id="IPR004437">
    <property type="entry name" value="ParB/RepB/Spo0J"/>
</dbReference>
<keyword evidence="4 7" id="KW-0238">DNA-binding</keyword>
<dbReference type="InterPro" id="IPR041468">
    <property type="entry name" value="HTH_ParB/Spo0J"/>
</dbReference>
<evidence type="ECO:0000256" key="2">
    <source>
        <dbReference type="ARBA" id="ARBA00022490"/>
    </source>
</evidence>
<keyword evidence="2 7" id="KW-0963">Cytoplasm</keyword>
<dbReference type="Gene3D" id="3.90.1530.30">
    <property type="match status" value="1"/>
</dbReference>
<gene>
    <name evidence="7" type="primary">noc</name>
    <name evidence="9" type="ORF">J2S19_004521</name>
</gene>
<accession>A0ABT9ZPL7</accession>
<organism evidence="9 10">
    <name type="scientific">Metabacillus malikii</name>
    <dbReference type="NCBI Taxonomy" id="1504265"/>
    <lineage>
        <taxon>Bacteria</taxon>
        <taxon>Bacillati</taxon>
        <taxon>Bacillota</taxon>
        <taxon>Bacilli</taxon>
        <taxon>Bacillales</taxon>
        <taxon>Bacillaceae</taxon>
        <taxon>Metabacillus</taxon>
    </lineage>
</organism>
<evidence type="ECO:0000259" key="8">
    <source>
        <dbReference type="PROSITE" id="PS50943"/>
    </source>
</evidence>
<dbReference type="Pfam" id="PF17762">
    <property type="entry name" value="HTH_ParB"/>
    <property type="match status" value="1"/>
</dbReference>
<dbReference type="Pfam" id="PF02195">
    <property type="entry name" value="ParB_N"/>
    <property type="match status" value="1"/>
</dbReference>
<comment type="similarity">
    <text evidence="1 7">Belongs to the ParB family.</text>
</comment>
<dbReference type="RefSeq" id="WP_307346140.1">
    <property type="nucleotide sequence ID" value="NZ_JAUSUD010000032.1"/>
</dbReference>
<feature type="DNA-binding region" description="H-T-H motif" evidence="7">
    <location>
        <begin position="158"/>
        <end position="177"/>
    </location>
</feature>
<dbReference type="EMBL" id="JAUSUD010000032">
    <property type="protein sequence ID" value="MDQ0233180.1"/>
    <property type="molecule type" value="Genomic_DNA"/>
</dbReference>
<dbReference type="InterPro" id="IPR036086">
    <property type="entry name" value="ParB/Sulfiredoxin_sf"/>
</dbReference>
<evidence type="ECO:0000256" key="3">
    <source>
        <dbReference type="ARBA" id="ARBA00022618"/>
    </source>
</evidence>
<reference evidence="9 10" key="1">
    <citation type="submission" date="2023-07" db="EMBL/GenBank/DDBJ databases">
        <title>Genomic Encyclopedia of Type Strains, Phase IV (KMG-IV): sequencing the most valuable type-strain genomes for metagenomic binning, comparative biology and taxonomic classification.</title>
        <authorList>
            <person name="Goeker M."/>
        </authorList>
    </citation>
    <scope>NUCLEOTIDE SEQUENCE [LARGE SCALE GENOMIC DNA]</scope>
    <source>
        <strain evidence="9 10">DSM 29005</strain>
    </source>
</reference>
<dbReference type="InterPro" id="IPR001387">
    <property type="entry name" value="Cro/C1-type_HTH"/>
</dbReference>
<dbReference type="PANTHER" id="PTHR33375">
    <property type="entry name" value="CHROMOSOME-PARTITIONING PROTEIN PARB-RELATED"/>
    <property type="match status" value="1"/>
</dbReference>
<protein>
    <recommendedName>
        <fullName evidence="7">Nucleoid occlusion protein</fullName>
        <shortName evidence="7">Noc</shortName>
    </recommendedName>
</protein>
<keyword evidence="5 7" id="KW-0717">Septation</keyword>
<feature type="domain" description="HTH cro/C1-type" evidence="8">
    <location>
        <begin position="148"/>
        <end position="173"/>
    </location>
</feature>
<evidence type="ECO:0000256" key="4">
    <source>
        <dbReference type="ARBA" id="ARBA00023125"/>
    </source>
</evidence>
<comment type="subcellular location">
    <subcellularLocation>
        <location evidence="7">Cytoplasm</location>
        <location evidence="7">Nucleoid</location>
    </subcellularLocation>
</comment>
<dbReference type="SUPFAM" id="SSF109709">
    <property type="entry name" value="KorB DNA-binding domain-like"/>
    <property type="match status" value="1"/>
</dbReference>
<dbReference type="SMART" id="SM00470">
    <property type="entry name" value="ParB"/>
    <property type="match status" value="1"/>
</dbReference>
<dbReference type="NCBIfam" id="TIGR00180">
    <property type="entry name" value="parB_part"/>
    <property type="match status" value="1"/>
</dbReference>
<dbReference type="InterPro" id="IPR023705">
    <property type="entry name" value="Nucleoid_occlusion_protein"/>
</dbReference>